<keyword evidence="1" id="KW-0175">Coiled coil</keyword>
<evidence type="ECO:0000256" key="1">
    <source>
        <dbReference type="SAM" id="Coils"/>
    </source>
</evidence>
<reference evidence="3" key="2">
    <citation type="submission" date="2020-10" db="UniProtKB">
        <authorList>
            <consortium name="WormBaseParasite"/>
        </authorList>
    </citation>
    <scope>IDENTIFICATION</scope>
</reference>
<sequence>MTCNIPTSSFLAPANSASDSEPFFFGTSTATTTWGIPLQDVNKPWFSVPSAEKPEAVEQLKKEMEELKKSVNELTAKNQQLEEENANLQKSVFDLKRKHESKETQDAKKMAELSQTILYAKSEITTLCEEKEELKLRAKNDKLHLSKLERSAQDVGMQLRNTQDKLNDTMEDCIEHLEENSRLEEKNAKLSKQLKLYERRVKEVERKLAEQTAKIEAEAAAKAAKEAAEAAKEAAEYEHVEVKPKVVQISSEDDFELVSDVEVSSK</sequence>
<accession>A0A7E4VJP0</accession>
<reference evidence="2" key="1">
    <citation type="journal article" date="2013" name="Genetics">
        <title>The draft genome and transcriptome of Panagrellus redivivus are shaped by the harsh demands of a free-living lifestyle.</title>
        <authorList>
            <person name="Srinivasan J."/>
            <person name="Dillman A.R."/>
            <person name="Macchietto M.G."/>
            <person name="Heikkinen L."/>
            <person name="Lakso M."/>
            <person name="Fracchia K.M."/>
            <person name="Antoshechkin I."/>
            <person name="Mortazavi A."/>
            <person name="Wong G."/>
            <person name="Sternberg P.W."/>
        </authorList>
    </citation>
    <scope>NUCLEOTIDE SEQUENCE [LARGE SCALE GENOMIC DNA]</scope>
    <source>
        <strain evidence="2">MT8872</strain>
    </source>
</reference>
<proteinExistence type="predicted"/>
<dbReference type="AlphaFoldDB" id="A0A7E4VJP0"/>
<keyword evidence="2" id="KW-1185">Reference proteome</keyword>
<dbReference type="Gene3D" id="1.20.5.1700">
    <property type="match status" value="1"/>
</dbReference>
<feature type="coiled-coil region" evidence="1">
    <location>
        <begin position="131"/>
        <end position="240"/>
    </location>
</feature>
<dbReference type="Proteomes" id="UP000492821">
    <property type="component" value="Unassembled WGS sequence"/>
</dbReference>
<feature type="coiled-coil region" evidence="1">
    <location>
        <begin position="57"/>
        <end position="98"/>
    </location>
</feature>
<name>A0A7E4VJP0_PANRE</name>
<evidence type="ECO:0000313" key="2">
    <source>
        <dbReference type="Proteomes" id="UP000492821"/>
    </source>
</evidence>
<dbReference type="WBParaSite" id="Pan_g21765.t1">
    <property type="protein sequence ID" value="Pan_g21765.t1"/>
    <property type="gene ID" value="Pan_g21765"/>
</dbReference>
<protein>
    <submittedName>
        <fullName evidence="3">TACC_C domain-containing protein</fullName>
    </submittedName>
</protein>
<organism evidence="2 3">
    <name type="scientific">Panagrellus redivivus</name>
    <name type="common">Microworm</name>
    <dbReference type="NCBI Taxonomy" id="6233"/>
    <lineage>
        <taxon>Eukaryota</taxon>
        <taxon>Metazoa</taxon>
        <taxon>Ecdysozoa</taxon>
        <taxon>Nematoda</taxon>
        <taxon>Chromadorea</taxon>
        <taxon>Rhabditida</taxon>
        <taxon>Tylenchina</taxon>
        <taxon>Panagrolaimomorpha</taxon>
        <taxon>Panagrolaimoidea</taxon>
        <taxon>Panagrolaimidae</taxon>
        <taxon>Panagrellus</taxon>
    </lineage>
</organism>
<evidence type="ECO:0000313" key="3">
    <source>
        <dbReference type="WBParaSite" id="Pan_g21765.t1"/>
    </source>
</evidence>